<proteinExistence type="predicted"/>
<dbReference type="AlphaFoldDB" id="A0A398BCS3"/>
<sequence length="325" mass="36334">MDTISELGFRISLIDGFDLNREHRTGTYLIHDTPLTIVETSASPSIPHLLKGLAELNINPADIAYIILTHIHLDHAGGAGLFLSHCPNAKVIVHPKGARHLEDPSRLIAGAKAVYGDKFDELFNPILPIPKDKLIIKHDQDILQLANGASLTFYDTPGHANHHLSIFDSTSKGMFSGDTIGVYYRDLDEAGIEWYMPSTSPNQFNPTAMLAAIDLYRSIGVERIYFGHYGVSDNPEEVYRQIQTWLPIYIETAESAFHSCSSFDEQVSMTQKTLYDKTRDLLAKQGIPADHPVFEIIALDLEVCSMGLIDYLMRKQKEEKISKPL</sequence>
<gene>
    <name evidence="2" type="ORF">D1953_05380</name>
</gene>
<dbReference type="Proteomes" id="UP000266016">
    <property type="component" value="Unassembled WGS sequence"/>
</dbReference>
<evidence type="ECO:0000313" key="2">
    <source>
        <dbReference type="EMBL" id="RID87617.1"/>
    </source>
</evidence>
<dbReference type="PANTHER" id="PTHR42951:SF22">
    <property type="entry name" value="METALLO BETA-LACTAMASE SUPERFAMILY LIPOPROTEIN"/>
    <property type="match status" value="1"/>
</dbReference>
<feature type="domain" description="Metallo-beta-lactamase" evidence="1">
    <location>
        <begin position="24"/>
        <end position="228"/>
    </location>
</feature>
<dbReference type="InterPro" id="IPR001279">
    <property type="entry name" value="Metallo-B-lactamas"/>
</dbReference>
<protein>
    <submittedName>
        <fullName evidence="2">MBL fold metallo-hydrolase</fullName>
    </submittedName>
</protein>
<accession>A0A398BCS3</accession>
<dbReference type="Gene3D" id="3.60.15.10">
    <property type="entry name" value="Ribonuclease Z/Hydroxyacylglutathione hydrolase-like"/>
    <property type="match status" value="1"/>
</dbReference>
<dbReference type="InterPro" id="IPR050855">
    <property type="entry name" value="NDM-1-like"/>
</dbReference>
<keyword evidence="2" id="KW-0378">Hydrolase</keyword>
<evidence type="ECO:0000313" key="3">
    <source>
        <dbReference type="Proteomes" id="UP000266016"/>
    </source>
</evidence>
<dbReference type="RefSeq" id="WP_119116134.1">
    <property type="nucleotide sequence ID" value="NZ_QWVS01000011.1"/>
</dbReference>
<reference evidence="2 3" key="1">
    <citation type="submission" date="2018-08" db="EMBL/GenBank/DDBJ databases">
        <title>Bacillus jemisoniae sp. nov., Bacillus chryseoplanitiae sp. nov., Bacillus resnikiae sp. nov., and Bacillus frankliniae sp. nov., isolated from Viking spacecraft and associated surfaces.</title>
        <authorList>
            <person name="Seuylemezian A."/>
            <person name="Vaishampayan P."/>
        </authorList>
    </citation>
    <scope>NUCLEOTIDE SEQUENCE [LARGE SCALE GENOMIC DNA]</scope>
    <source>
        <strain evidence="2 3">MA001</strain>
    </source>
</reference>
<keyword evidence="3" id="KW-1185">Reference proteome</keyword>
<dbReference type="PANTHER" id="PTHR42951">
    <property type="entry name" value="METALLO-BETA-LACTAMASE DOMAIN-CONTAINING"/>
    <property type="match status" value="1"/>
</dbReference>
<evidence type="ECO:0000259" key="1">
    <source>
        <dbReference type="SMART" id="SM00849"/>
    </source>
</evidence>
<comment type="caution">
    <text evidence="2">The sequence shown here is derived from an EMBL/GenBank/DDBJ whole genome shotgun (WGS) entry which is preliminary data.</text>
</comment>
<dbReference type="Pfam" id="PF00753">
    <property type="entry name" value="Lactamase_B"/>
    <property type="match status" value="1"/>
</dbReference>
<dbReference type="InterPro" id="IPR036866">
    <property type="entry name" value="RibonucZ/Hydroxyglut_hydro"/>
</dbReference>
<dbReference type="EMBL" id="QWVS01000011">
    <property type="protein sequence ID" value="RID87617.1"/>
    <property type="molecule type" value="Genomic_DNA"/>
</dbReference>
<organism evidence="2 3">
    <name type="scientific">Peribacillus asahii</name>
    <dbReference type="NCBI Taxonomy" id="228899"/>
    <lineage>
        <taxon>Bacteria</taxon>
        <taxon>Bacillati</taxon>
        <taxon>Bacillota</taxon>
        <taxon>Bacilli</taxon>
        <taxon>Bacillales</taxon>
        <taxon>Bacillaceae</taxon>
        <taxon>Peribacillus</taxon>
    </lineage>
</organism>
<dbReference type="SUPFAM" id="SSF56281">
    <property type="entry name" value="Metallo-hydrolase/oxidoreductase"/>
    <property type="match status" value="1"/>
</dbReference>
<dbReference type="SMART" id="SM00849">
    <property type="entry name" value="Lactamase_B"/>
    <property type="match status" value="1"/>
</dbReference>
<dbReference type="InterPro" id="IPR037482">
    <property type="entry name" value="ST1585_MBL-fold"/>
</dbReference>
<dbReference type="CDD" id="cd07726">
    <property type="entry name" value="ST1585-like_MBL-fold"/>
    <property type="match status" value="1"/>
</dbReference>
<dbReference type="GO" id="GO:0016787">
    <property type="term" value="F:hydrolase activity"/>
    <property type="evidence" value="ECO:0007669"/>
    <property type="project" value="UniProtKB-KW"/>
</dbReference>
<name>A0A398BCS3_9BACI</name>